<dbReference type="Proteomes" id="UP000515180">
    <property type="component" value="Unplaced"/>
</dbReference>
<dbReference type="AlphaFoldDB" id="A0A6P3UNV3"/>
<dbReference type="RefSeq" id="XP_012237675.2">
    <property type="nucleotide sequence ID" value="XM_012382252.3"/>
</dbReference>
<protein>
    <submittedName>
        <fullName evidence="3">Uncharacterized protein LOC105680395</fullName>
    </submittedName>
</protein>
<gene>
    <name evidence="3" type="primary">LOC105680395</name>
</gene>
<evidence type="ECO:0000313" key="3">
    <source>
        <dbReference type="RefSeq" id="XP_012237675.2"/>
    </source>
</evidence>
<dbReference type="OrthoDB" id="7635320at2759"/>
<evidence type="ECO:0000313" key="2">
    <source>
        <dbReference type="Proteomes" id="UP000515180"/>
    </source>
</evidence>
<sequence length="164" mass="19829">MTLENRGYRYKITRKEETKEVRLASRNKNNRNREQNPLRRHDQKSTVSDLVYKYLRKIAYTDSVRKQRNNACNRFRKRNARKRNIHSRRNSNTDNRLRSYVSEALSFAVHSGYLIPIDRTGRFLQLSPCLTLFSTKNKNNTYKLIKRKRFDCSSSETNRWKRYS</sequence>
<feature type="compositionally biased region" description="Basic and acidic residues" evidence="1">
    <location>
        <begin position="31"/>
        <end position="44"/>
    </location>
</feature>
<name>A0A6P3UNV3_BOMIM</name>
<organism evidence="2 3">
    <name type="scientific">Bombus impatiens</name>
    <name type="common">Bumblebee</name>
    <dbReference type="NCBI Taxonomy" id="132113"/>
    <lineage>
        <taxon>Eukaryota</taxon>
        <taxon>Metazoa</taxon>
        <taxon>Ecdysozoa</taxon>
        <taxon>Arthropoda</taxon>
        <taxon>Hexapoda</taxon>
        <taxon>Insecta</taxon>
        <taxon>Pterygota</taxon>
        <taxon>Neoptera</taxon>
        <taxon>Endopterygota</taxon>
        <taxon>Hymenoptera</taxon>
        <taxon>Apocrita</taxon>
        <taxon>Aculeata</taxon>
        <taxon>Apoidea</taxon>
        <taxon>Anthophila</taxon>
        <taxon>Apidae</taxon>
        <taxon>Bombus</taxon>
        <taxon>Pyrobombus</taxon>
    </lineage>
</organism>
<evidence type="ECO:0000256" key="1">
    <source>
        <dbReference type="SAM" id="MobiDB-lite"/>
    </source>
</evidence>
<dbReference type="GeneID" id="105680395"/>
<keyword evidence="2" id="KW-1185">Reference proteome</keyword>
<proteinExistence type="predicted"/>
<feature type="region of interest" description="Disordered" evidence="1">
    <location>
        <begin position="21"/>
        <end position="45"/>
    </location>
</feature>
<dbReference type="KEGG" id="bim:105680395"/>
<accession>A0A6P3UNV3</accession>
<reference evidence="3" key="1">
    <citation type="submission" date="2025-08" db="UniProtKB">
        <authorList>
            <consortium name="RefSeq"/>
        </authorList>
    </citation>
    <scope>IDENTIFICATION</scope>
</reference>